<protein>
    <recommendedName>
        <fullName evidence="4">DUF1295-domain-containing protein</fullName>
    </recommendedName>
</protein>
<feature type="transmembrane region" description="Helical" evidence="1">
    <location>
        <begin position="51"/>
        <end position="69"/>
    </location>
</feature>
<sequence>MSLPILTTLLETTSLSATVYPFLHQFSLSHLLPLLHREVDPTEWYLHTNPLISGLHFSIFLSALVFVSSEINRNYSQVDRLWSLLPTFYIGHFTLFAHMKGLETERLDTLLMFGCLWSVEKARLTFNYWRKGGYKIGAEDYRWNILKAKLSGPAFFAFNVVFISFLQNILLYLIATPAYIILLASQLPAGISPAWSVIDLAFSRGLIIVLIAETFADQQQWNFQAAKSAYQATGIVPPKFEKEDLDRGFVVTGLWSFSRHPNFAAEQTIWVLVYMWSCYVVDVTYLWAGAGAFLYCALFQVSTVLTESITDSKYPEYKEYQMRVNKFIPGPSAFRTDETSGKKDQ</sequence>
<dbReference type="PANTHER" id="PTHR32251:SF23">
    <property type="entry name" value="3-OXO-5-ALPHA-STEROID 4-DEHYDROGENASE (DUF1295)"/>
    <property type="match status" value="1"/>
</dbReference>
<feature type="transmembrane region" description="Helical" evidence="1">
    <location>
        <begin position="285"/>
        <end position="305"/>
    </location>
</feature>
<evidence type="ECO:0000313" key="2">
    <source>
        <dbReference type="EMBL" id="KAL0637352.1"/>
    </source>
</evidence>
<dbReference type="Gene3D" id="1.20.120.1630">
    <property type="match status" value="1"/>
</dbReference>
<proteinExistence type="predicted"/>
<gene>
    <name evidence="2" type="ORF">Q9L58_003685</name>
</gene>
<dbReference type="Pfam" id="PF06966">
    <property type="entry name" value="DUF1295"/>
    <property type="match status" value="1"/>
</dbReference>
<reference evidence="2 3" key="1">
    <citation type="submission" date="2024-02" db="EMBL/GenBank/DDBJ databases">
        <title>Discinaceae phylogenomics.</title>
        <authorList>
            <person name="Dirks A.C."/>
            <person name="James T.Y."/>
        </authorList>
    </citation>
    <scope>NUCLEOTIDE SEQUENCE [LARGE SCALE GENOMIC DNA]</scope>
    <source>
        <strain evidence="2 3">ACD0624</strain>
    </source>
</reference>
<evidence type="ECO:0008006" key="4">
    <source>
        <dbReference type="Google" id="ProtNLM"/>
    </source>
</evidence>
<feature type="transmembrane region" description="Helical" evidence="1">
    <location>
        <begin position="194"/>
        <end position="212"/>
    </location>
</feature>
<keyword evidence="1" id="KW-1133">Transmembrane helix</keyword>
<dbReference type="EMBL" id="JBBBZM010000036">
    <property type="protein sequence ID" value="KAL0637352.1"/>
    <property type="molecule type" value="Genomic_DNA"/>
</dbReference>
<organism evidence="2 3">
    <name type="scientific">Discina gigas</name>
    <dbReference type="NCBI Taxonomy" id="1032678"/>
    <lineage>
        <taxon>Eukaryota</taxon>
        <taxon>Fungi</taxon>
        <taxon>Dikarya</taxon>
        <taxon>Ascomycota</taxon>
        <taxon>Pezizomycotina</taxon>
        <taxon>Pezizomycetes</taxon>
        <taxon>Pezizales</taxon>
        <taxon>Discinaceae</taxon>
        <taxon>Discina</taxon>
    </lineage>
</organism>
<keyword evidence="1" id="KW-0472">Membrane</keyword>
<dbReference type="PANTHER" id="PTHR32251">
    <property type="entry name" value="3-OXO-5-ALPHA-STEROID 4-DEHYDROGENASE"/>
    <property type="match status" value="1"/>
</dbReference>
<feature type="transmembrane region" description="Helical" evidence="1">
    <location>
        <begin position="81"/>
        <end position="99"/>
    </location>
</feature>
<evidence type="ECO:0000313" key="3">
    <source>
        <dbReference type="Proteomes" id="UP001447188"/>
    </source>
</evidence>
<accession>A0ABR3GN56</accession>
<feature type="transmembrane region" description="Helical" evidence="1">
    <location>
        <begin position="156"/>
        <end position="182"/>
    </location>
</feature>
<comment type="caution">
    <text evidence="2">The sequence shown here is derived from an EMBL/GenBank/DDBJ whole genome shotgun (WGS) entry which is preliminary data.</text>
</comment>
<keyword evidence="3" id="KW-1185">Reference proteome</keyword>
<evidence type="ECO:0000256" key="1">
    <source>
        <dbReference type="SAM" id="Phobius"/>
    </source>
</evidence>
<keyword evidence="1" id="KW-0812">Transmembrane</keyword>
<dbReference type="Proteomes" id="UP001447188">
    <property type="component" value="Unassembled WGS sequence"/>
</dbReference>
<name>A0ABR3GN56_9PEZI</name>
<dbReference type="InterPro" id="IPR010721">
    <property type="entry name" value="UstE-like"/>
</dbReference>